<comment type="similarity">
    <text evidence="1">Belongs to the UDP-glycosyltransferase family.</text>
</comment>
<dbReference type="PANTHER" id="PTHR11926:SF1392">
    <property type="entry name" value="GLYCOSYLTRANSFERASE"/>
    <property type="match status" value="1"/>
</dbReference>
<dbReference type="Pfam" id="PF00201">
    <property type="entry name" value="UDPGT"/>
    <property type="match status" value="1"/>
</dbReference>
<gene>
    <name evidence="3" type="ORF">FSB_LOCUS61489</name>
</gene>
<dbReference type="GO" id="GO:0080044">
    <property type="term" value="F:quercetin 7-O-glucosyltransferase activity"/>
    <property type="evidence" value="ECO:0007669"/>
    <property type="project" value="TreeGrafter"/>
</dbReference>
<dbReference type="Gene3D" id="3.40.50.2000">
    <property type="entry name" value="Glycogen Phosphorylase B"/>
    <property type="match status" value="3"/>
</dbReference>
<protein>
    <submittedName>
        <fullName evidence="3">Uncharacterized protein</fullName>
    </submittedName>
</protein>
<accession>A0A2N9J8B9</accession>
<evidence type="ECO:0000256" key="1">
    <source>
        <dbReference type="ARBA" id="ARBA00009995"/>
    </source>
</evidence>
<keyword evidence="2" id="KW-0808">Transferase</keyword>
<sequence length="187" mass="21353">MTQLQPQTSNSIFEVDRNCIEWLDTQQFKSVIYVSFGSVTIITRDQLIEFWYGLVNSKQRFLWVIRPDLVAQKDVEGQIPAELVEGTKERGYLVGWAPQEEVLAHKAVAGFVSEVWKLGIDMKDVCDRVIVEKMVNDVMVERREVFMKSTAEMARLARESVSEGGSSYCNLDRLIEDIRLMNVAGAK</sequence>
<dbReference type="SUPFAM" id="SSF53756">
    <property type="entry name" value="UDP-Glycosyltransferase/glycogen phosphorylase"/>
    <property type="match status" value="1"/>
</dbReference>
<name>A0A2N9J8B9_FAGSY</name>
<organism evidence="3">
    <name type="scientific">Fagus sylvatica</name>
    <name type="common">Beechnut</name>
    <dbReference type="NCBI Taxonomy" id="28930"/>
    <lineage>
        <taxon>Eukaryota</taxon>
        <taxon>Viridiplantae</taxon>
        <taxon>Streptophyta</taxon>
        <taxon>Embryophyta</taxon>
        <taxon>Tracheophyta</taxon>
        <taxon>Spermatophyta</taxon>
        <taxon>Magnoliopsida</taxon>
        <taxon>eudicotyledons</taxon>
        <taxon>Gunneridae</taxon>
        <taxon>Pentapetalae</taxon>
        <taxon>rosids</taxon>
        <taxon>fabids</taxon>
        <taxon>Fagales</taxon>
        <taxon>Fagaceae</taxon>
        <taxon>Fagus</taxon>
    </lineage>
</organism>
<dbReference type="InterPro" id="IPR002213">
    <property type="entry name" value="UDP_glucos_trans"/>
</dbReference>
<reference evidence="3" key="1">
    <citation type="submission" date="2018-02" db="EMBL/GenBank/DDBJ databases">
        <authorList>
            <person name="Cohen D.B."/>
            <person name="Kent A.D."/>
        </authorList>
    </citation>
    <scope>NUCLEOTIDE SEQUENCE</scope>
</reference>
<evidence type="ECO:0000313" key="3">
    <source>
        <dbReference type="EMBL" id="SPD33607.1"/>
    </source>
</evidence>
<evidence type="ECO:0000256" key="2">
    <source>
        <dbReference type="ARBA" id="ARBA00022679"/>
    </source>
</evidence>
<dbReference type="AlphaFoldDB" id="A0A2N9J8B9"/>
<dbReference type="PANTHER" id="PTHR11926">
    <property type="entry name" value="GLUCOSYL/GLUCURONOSYL TRANSFERASES"/>
    <property type="match status" value="1"/>
</dbReference>
<proteinExistence type="inferred from homology"/>
<dbReference type="GO" id="GO:0080043">
    <property type="term" value="F:quercetin 3-O-glucosyltransferase activity"/>
    <property type="evidence" value="ECO:0007669"/>
    <property type="project" value="TreeGrafter"/>
</dbReference>
<dbReference type="EMBL" id="OIVN01006463">
    <property type="protein sequence ID" value="SPD33607.1"/>
    <property type="molecule type" value="Genomic_DNA"/>
</dbReference>